<dbReference type="GO" id="GO:0032506">
    <property type="term" value="P:cytokinetic process"/>
    <property type="evidence" value="ECO:0007669"/>
    <property type="project" value="TreeGrafter"/>
</dbReference>
<keyword evidence="1" id="KW-1133">Transmembrane helix</keyword>
<dbReference type="InterPro" id="IPR052521">
    <property type="entry name" value="Cell_div_SPOR-domain"/>
</dbReference>
<dbReference type="GO" id="GO:0032153">
    <property type="term" value="C:cell division site"/>
    <property type="evidence" value="ECO:0007669"/>
    <property type="project" value="TreeGrafter"/>
</dbReference>
<keyword evidence="1" id="KW-0472">Membrane</keyword>
<keyword evidence="4" id="KW-1185">Reference proteome</keyword>
<dbReference type="GO" id="GO:0042834">
    <property type="term" value="F:peptidoglycan binding"/>
    <property type="evidence" value="ECO:0007669"/>
    <property type="project" value="InterPro"/>
</dbReference>
<protein>
    <recommendedName>
        <fullName evidence="2">SPOR domain-containing protein</fullName>
    </recommendedName>
</protein>
<dbReference type="GO" id="GO:0030428">
    <property type="term" value="C:cell septum"/>
    <property type="evidence" value="ECO:0007669"/>
    <property type="project" value="TreeGrafter"/>
</dbReference>
<dbReference type="Pfam" id="PF05036">
    <property type="entry name" value="SPOR"/>
    <property type="match status" value="1"/>
</dbReference>
<dbReference type="InParanoid" id="G9EIV1"/>
<feature type="transmembrane region" description="Helical" evidence="1">
    <location>
        <begin position="21"/>
        <end position="38"/>
    </location>
</feature>
<evidence type="ECO:0000259" key="2">
    <source>
        <dbReference type="PROSITE" id="PS51724"/>
    </source>
</evidence>
<dbReference type="InterPro" id="IPR007730">
    <property type="entry name" value="SPOR-like_dom"/>
</dbReference>
<dbReference type="PANTHER" id="PTHR38687:SF1">
    <property type="entry name" value="CELL DIVISION PROTEIN DEDD"/>
    <property type="match status" value="1"/>
</dbReference>
<organism evidence="3 4">
    <name type="scientific">Legionella drancourtii LLAP12</name>
    <dbReference type="NCBI Taxonomy" id="658187"/>
    <lineage>
        <taxon>Bacteria</taxon>
        <taxon>Pseudomonadati</taxon>
        <taxon>Pseudomonadota</taxon>
        <taxon>Gammaproteobacteria</taxon>
        <taxon>Legionellales</taxon>
        <taxon>Legionellaceae</taxon>
        <taxon>Legionella</taxon>
    </lineage>
</organism>
<dbReference type="EMBL" id="JH413793">
    <property type="protein sequence ID" value="EHL32869.1"/>
    <property type="molecule type" value="Genomic_DNA"/>
</dbReference>
<feature type="domain" description="SPOR" evidence="2">
    <location>
        <begin position="152"/>
        <end position="232"/>
    </location>
</feature>
<keyword evidence="1" id="KW-0812">Transmembrane</keyword>
<accession>G9EIV1</accession>
<gene>
    <name evidence="3" type="ORF">LDG_5107</name>
</gene>
<sequence length="232" mass="25231">MGREYSNRRPSRARSRAPNQFLVITITFLLGYFTATVFDIETITHWVNSQVLAHQEANKAPSKPPAQRQVAVPPKPKFEFYTLLTNEKVPNSEKASTAQASSTHTATNTTAVNAAMQTAINTAATSAVKVTTPRVPQPSAVKTVDAKPIAPTAGRGAYSVQVASFKARQDAEHMKGLLTLKGFNVSVVPINHAHRGVWFRVVVGPYANRTLAQKAQIDLARNERLRGMLTAG</sequence>
<proteinExistence type="predicted"/>
<evidence type="ECO:0000313" key="4">
    <source>
        <dbReference type="Proteomes" id="UP000002770"/>
    </source>
</evidence>
<dbReference type="PROSITE" id="PS51724">
    <property type="entry name" value="SPOR"/>
    <property type="match status" value="1"/>
</dbReference>
<dbReference type="eggNOG" id="COG3087">
    <property type="taxonomic scope" value="Bacteria"/>
</dbReference>
<evidence type="ECO:0000313" key="3">
    <source>
        <dbReference type="EMBL" id="EHL32869.1"/>
    </source>
</evidence>
<dbReference type="STRING" id="658187.LDG_5107"/>
<dbReference type="SUPFAM" id="SSF110997">
    <property type="entry name" value="Sporulation related repeat"/>
    <property type="match status" value="1"/>
</dbReference>
<dbReference type="HOGENOM" id="CLU_1169514_0_0_6"/>
<dbReference type="PANTHER" id="PTHR38687">
    <property type="entry name" value="CELL DIVISION PROTEIN DEDD-RELATED"/>
    <property type="match status" value="1"/>
</dbReference>
<dbReference type="InterPro" id="IPR036680">
    <property type="entry name" value="SPOR-like_sf"/>
</dbReference>
<dbReference type="Proteomes" id="UP000002770">
    <property type="component" value="Unassembled WGS sequence"/>
</dbReference>
<name>G9EIV1_9GAMM</name>
<dbReference type="RefSeq" id="WP_006869098.1">
    <property type="nucleotide sequence ID" value="NZ_JH413793.1"/>
</dbReference>
<dbReference type="Gene3D" id="3.30.70.1070">
    <property type="entry name" value="Sporulation related repeat"/>
    <property type="match status" value="1"/>
</dbReference>
<dbReference type="OrthoDB" id="8558195at2"/>
<reference evidence="3 4" key="1">
    <citation type="journal article" date="2011" name="BMC Genomics">
        <title>Insight into cross-talk between intra-amoebal pathogens.</title>
        <authorList>
            <person name="Gimenez G."/>
            <person name="Bertelli C."/>
            <person name="Moliner C."/>
            <person name="Robert C."/>
            <person name="Raoult D."/>
            <person name="Fournier P.E."/>
            <person name="Greub G."/>
        </authorList>
    </citation>
    <scope>NUCLEOTIDE SEQUENCE [LARGE SCALE GENOMIC DNA]</scope>
    <source>
        <strain evidence="3 4">LLAP12</strain>
    </source>
</reference>
<evidence type="ECO:0000256" key="1">
    <source>
        <dbReference type="SAM" id="Phobius"/>
    </source>
</evidence>
<dbReference type="AlphaFoldDB" id="G9EIV1"/>